<dbReference type="InterPro" id="IPR002401">
    <property type="entry name" value="Cyt_P450_E_grp-I"/>
</dbReference>
<dbReference type="InterPro" id="IPR017972">
    <property type="entry name" value="Cyt_P450_CS"/>
</dbReference>
<dbReference type="Pfam" id="PF00067">
    <property type="entry name" value="p450"/>
    <property type="match status" value="1"/>
</dbReference>
<evidence type="ECO:0000256" key="6">
    <source>
        <dbReference type="RuleBase" id="RU000461"/>
    </source>
</evidence>
<keyword evidence="6" id="KW-0503">Monooxygenase</keyword>
<organism evidence="7 8">
    <name type="scientific">Polarella glacialis</name>
    <name type="common">Dinoflagellate</name>
    <dbReference type="NCBI Taxonomy" id="89957"/>
    <lineage>
        <taxon>Eukaryota</taxon>
        <taxon>Sar</taxon>
        <taxon>Alveolata</taxon>
        <taxon>Dinophyceae</taxon>
        <taxon>Suessiales</taxon>
        <taxon>Suessiaceae</taxon>
        <taxon>Polarella</taxon>
    </lineage>
</organism>
<protein>
    <recommendedName>
        <fullName evidence="9">Cytochrome P450</fullName>
    </recommendedName>
</protein>
<evidence type="ECO:0000313" key="8">
    <source>
        <dbReference type="Proteomes" id="UP000626109"/>
    </source>
</evidence>
<dbReference type="GO" id="GO:0005506">
    <property type="term" value="F:iron ion binding"/>
    <property type="evidence" value="ECO:0007669"/>
    <property type="project" value="InterPro"/>
</dbReference>
<evidence type="ECO:0008006" key="9">
    <source>
        <dbReference type="Google" id="ProtNLM"/>
    </source>
</evidence>
<comment type="caution">
    <text evidence="7">The sequence shown here is derived from an EMBL/GenBank/DDBJ whole genome shotgun (WGS) entry which is preliminary data.</text>
</comment>
<dbReference type="GO" id="GO:0006629">
    <property type="term" value="P:lipid metabolic process"/>
    <property type="evidence" value="ECO:0007669"/>
    <property type="project" value="UniProtKB-ARBA"/>
</dbReference>
<comment type="similarity">
    <text evidence="1 6">Belongs to the cytochrome P450 family.</text>
</comment>
<comment type="cofactor">
    <cofactor evidence="5">
        <name>heme</name>
        <dbReference type="ChEBI" id="CHEBI:30413"/>
    </cofactor>
</comment>
<gene>
    <name evidence="7" type="ORF">PGLA2088_LOCUS33955</name>
</gene>
<dbReference type="InterPro" id="IPR001128">
    <property type="entry name" value="Cyt_P450"/>
</dbReference>
<dbReference type="GO" id="GO:0016705">
    <property type="term" value="F:oxidoreductase activity, acting on paired donors, with incorporation or reduction of molecular oxygen"/>
    <property type="evidence" value="ECO:0007669"/>
    <property type="project" value="InterPro"/>
</dbReference>
<dbReference type="EMBL" id="CAJNNW010031102">
    <property type="protein sequence ID" value="CAE8705960.1"/>
    <property type="molecule type" value="Genomic_DNA"/>
</dbReference>
<dbReference type="GO" id="GO:0020037">
    <property type="term" value="F:heme binding"/>
    <property type="evidence" value="ECO:0007669"/>
    <property type="project" value="InterPro"/>
</dbReference>
<keyword evidence="5 6" id="KW-0349">Heme</keyword>
<evidence type="ECO:0000313" key="7">
    <source>
        <dbReference type="EMBL" id="CAE8705960.1"/>
    </source>
</evidence>
<evidence type="ECO:0000256" key="4">
    <source>
        <dbReference type="ARBA" id="ARBA00023004"/>
    </source>
</evidence>
<dbReference type="PROSITE" id="PS00086">
    <property type="entry name" value="CYTOCHROME_P450"/>
    <property type="match status" value="1"/>
</dbReference>
<dbReference type="Proteomes" id="UP000626109">
    <property type="component" value="Unassembled WGS sequence"/>
</dbReference>
<dbReference type="PRINTS" id="PR00463">
    <property type="entry name" value="EP450I"/>
</dbReference>
<dbReference type="PANTHER" id="PTHR24296">
    <property type="entry name" value="CYTOCHROME P450"/>
    <property type="match status" value="1"/>
</dbReference>
<dbReference type="AlphaFoldDB" id="A0A813KKG8"/>
<evidence type="ECO:0000256" key="2">
    <source>
        <dbReference type="ARBA" id="ARBA00022723"/>
    </source>
</evidence>
<dbReference type="Gene3D" id="1.10.630.10">
    <property type="entry name" value="Cytochrome P450"/>
    <property type="match status" value="1"/>
</dbReference>
<reference evidence="7" key="1">
    <citation type="submission" date="2021-02" db="EMBL/GenBank/DDBJ databases">
        <authorList>
            <person name="Dougan E. K."/>
            <person name="Rhodes N."/>
            <person name="Thang M."/>
            <person name="Chan C."/>
        </authorList>
    </citation>
    <scope>NUCLEOTIDE SEQUENCE</scope>
</reference>
<evidence type="ECO:0000256" key="1">
    <source>
        <dbReference type="ARBA" id="ARBA00010617"/>
    </source>
</evidence>
<name>A0A813KKG8_POLGL</name>
<keyword evidence="3 6" id="KW-0560">Oxidoreductase</keyword>
<evidence type="ECO:0000256" key="5">
    <source>
        <dbReference type="PIRSR" id="PIRSR602401-1"/>
    </source>
</evidence>
<dbReference type="CDD" id="cd11064">
    <property type="entry name" value="CYP86A"/>
    <property type="match status" value="1"/>
</dbReference>
<dbReference type="GO" id="GO:0004497">
    <property type="term" value="F:monooxygenase activity"/>
    <property type="evidence" value="ECO:0007669"/>
    <property type="project" value="UniProtKB-KW"/>
</dbReference>
<dbReference type="InterPro" id="IPR036396">
    <property type="entry name" value="Cyt_P450_sf"/>
</dbReference>
<proteinExistence type="inferred from homology"/>
<accession>A0A813KKG8</accession>
<keyword evidence="2 5" id="KW-0479">Metal-binding</keyword>
<dbReference type="SUPFAM" id="SSF48264">
    <property type="entry name" value="Cytochrome P450"/>
    <property type="match status" value="1"/>
</dbReference>
<feature type="binding site" description="axial binding residue" evidence="5">
    <location>
        <position position="462"/>
    </location>
    <ligand>
        <name>heme</name>
        <dbReference type="ChEBI" id="CHEBI:30413"/>
    </ligand>
    <ligandPart>
        <name>Fe</name>
        <dbReference type="ChEBI" id="CHEBI:18248"/>
    </ligandPart>
</feature>
<sequence length="515" mass="57624">MAPASLATSKSPLALVLLRRLLRGNAPLVAALALLAHLFRRWRRRPCCPAVPGNWLLGNLPELLRRATANTHLEMYAHYHALLGRTVKFHYPGKNWVIDTTCPRNVEHVLKGHFENFEKGSWFREPLNELLGEGIFNADGALWHSQRKTASRMFTAQLFKDQIWHVVRKNSGTLCRLLEGVADSGETVDVFRLMNRFTLDTIGEIGFGTDIGSLDDPSSPFLASFDHAQQASFYRFLFPNPVWRFMRFFGIGTERGSSEHFKLLDDYGREVARELSAKADGSDASPSFVGLFLQDAISKGQQPTEKFLRDLVLNFLLAGRDTTAQALSWTVFLLAGNRRVEKCLMEELDTELGPSSDGSVADEPSYEQMAQLPYLHAVVNEALRLYPSVPIDSKAAINDDTLPDGTFVAAGTVVQYSPYCMARDVGLWGSDAEEFRPERWLEMKEPPSSYLYAVFNAGPRECLGKRLAYMEMKACLATILQKISFSIAVPREQIRPSASLTIGMSNGLPCTVKHR</sequence>
<evidence type="ECO:0000256" key="3">
    <source>
        <dbReference type="ARBA" id="ARBA00023002"/>
    </source>
</evidence>
<keyword evidence="4 5" id="KW-0408">Iron</keyword>
<dbReference type="PRINTS" id="PR00385">
    <property type="entry name" value="P450"/>
</dbReference>